<gene>
    <name evidence="1" type="primary">yqjF</name>
    <name evidence="1" type="ORF">KTT_46020</name>
</gene>
<dbReference type="RefSeq" id="WP_126582282.1">
    <property type="nucleotide sequence ID" value="NZ_BIFR01000002.1"/>
</dbReference>
<protein>
    <recommendedName>
        <fullName evidence="3">DUF2071 domain-containing protein</fullName>
    </recommendedName>
</protein>
<dbReference type="AlphaFoldDB" id="A0A402A6H3"/>
<organism evidence="1 2">
    <name type="scientific">Tengunoibacter tsumagoiensis</name>
    <dbReference type="NCBI Taxonomy" id="2014871"/>
    <lineage>
        <taxon>Bacteria</taxon>
        <taxon>Bacillati</taxon>
        <taxon>Chloroflexota</taxon>
        <taxon>Ktedonobacteria</taxon>
        <taxon>Ktedonobacterales</taxon>
        <taxon>Dictyobacteraceae</taxon>
        <taxon>Tengunoibacter</taxon>
    </lineage>
</organism>
<evidence type="ECO:0000313" key="1">
    <source>
        <dbReference type="EMBL" id="GCE14743.1"/>
    </source>
</evidence>
<reference evidence="2" key="1">
    <citation type="submission" date="2018-12" db="EMBL/GenBank/DDBJ databases">
        <title>Tengunoibacter tsumagoiensis gen. nov., sp. nov., Dictyobacter kobayashii sp. nov., D. alpinus sp. nov., and D. joshuensis sp. nov. and description of Dictyobacteraceae fam. nov. within the order Ktedonobacterales isolated from Tengu-no-mugimeshi.</title>
        <authorList>
            <person name="Wang C.M."/>
            <person name="Zheng Y."/>
            <person name="Sakai Y."/>
            <person name="Toyoda A."/>
            <person name="Minakuchi Y."/>
            <person name="Abe K."/>
            <person name="Yokota A."/>
            <person name="Yabe S."/>
        </authorList>
    </citation>
    <scope>NUCLEOTIDE SEQUENCE [LARGE SCALE GENOMIC DNA]</scope>
    <source>
        <strain evidence="2">Uno3</strain>
    </source>
</reference>
<dbReference type="PANTHER" id="PTHR39186:SF1">
    <property type="entry name" value="DUF2071 DOMAIN-CONTAINING PROTEIN"/>
    <property type="match status" value="1"/>
</dbReference>
<dbReference type="InterPro" id="IPR018644">
    <property type="entry name" value="DUF2071"/>
</dbReference>
<dbReference type="OrthoDB" id="150993at2"/>
<keyword evidence="2" id="KW-1185">Reference proteome</keyword>
<accession>A0A402A6H3</accession>
<dbReference type="PANTHER" id="PTHR39186">
    <property type="entry name" value="DUF2071 FAMILY PROTEIN"/>
    <property type="match status" value="1"/>
</dbReference>
<name>A0A402A6H3_9CHLR</name>
<evidence type="ECO:0008006" key="3">
    <source>
        <dbReference type="Google" id="ProtNLM"/>
    </source>
</evidence>
<dbReference type="EMBL" id="BIFR01000002">
    <property type="protein sequence ID" value="GCE14743.1"/>
    <property type="molecule type" value="Genomic_DNA"/>
</dbReference>
<dbReference type="Gene3D" id="2.40.400.10">
    <property type="entry name" value="Acetoacetate decarboxylase-like"/>
    <property type="match status" value="1"/>
</dbReference>
<dbReference type="Proteomes" id="UP000287352">
    <property type="component" value="Unassembled WGS sequence"/>
</dbReference>
<sequence length="256" mass="29049">MNASALLQEIAHRSLPLPTQPWVMTQTWQELLFAHWPVNPSILRPLIPELLEIDLFEGEAWVGVVPFNMSNVHPRGLPAVKGLSAFPELNVRTYVRAHGVPGVYFFSLDAGNPIAVAIARSVFHLPYFNAIMRNQWEGERLHYCSHRTHRGAARAEYEAFYRPLAPVALAQVHSIEYWLTERYALYTFSGTKLYRGDIHHIQWPLQLAEAEILQNTMALAQGIVLPDTQPLFHYAEQQEVLVWALQQVSGPGSLLP</sequence>
<comment type="caution">
    <text evidence="1">The sequence shown here is derived from an EMBL/GenBank/DDBJ whole genome shotgun (WGS) entry which is preliminary data.</text>
</comment>
<dbReference type="InterPro" id="IPR023375">
    <property type="entry name" value="ADC_dom_sf"/>
</dbReference>
<dbReference type="Pfam" id="PF09844">
    <property type="entry name" value="DUF2071"/>
    <property type="match status" value="1"/>
</dbReference>
<dbReference type="SUPFAM" id="SSF160104">
    <property type="entry name" value="Acetoacetate decarboxylase-like"/>
    <property type="match status" value="1"/>
</dbReference>
<proteinExistence type="predicted"/>
<evidence type="ECO:0000313" key="2">
    <source>
        <dbReference type="Proteomes" id="UP000287352"/>
    </source>
</evidence>